<dbReference type="RefSeq" id="WP_228599982.1">
    <property type="nucleotide sequence ID" value="NZ_HG992337.1"/>
</dbReference>
<protein>
    <submittedName>
        <fullName evidence="2">Uncharacterized protein</fullName>
    </submittedName>
</protein>
<dbReference type="Proteomes" id="UP000835242">
    <property type="component" value="Chromosome"/>
</dbReference>
<dbReference type="EMBL" id="HG992337">
    <property type="protein sequence ID" value="CAE6817685.1"/>
    <property type="molecule type" value="Genomic_DNA"/>
</dbReference>
<feature type="region of interest" description="Disordered" evidence="1">
    <location>
        <begin position="1"/>
        <end position="71"/>
    </location>
</feature>
<accession>A0AAU9I4C5</accession>
<sequence length="161" mass="16865">MAPKNNKAASGHDDVSGLFARLGTPASEGYQDFAHTQLPPRRPGVTQTPVPAAVEQTPAAADTAQTPATLPAPAASVPDVLPAVQAALAVHRSVPVEETAGPPFDALAPLRKLRQLDEPAAPAAQPGERQAQTPLERLFQRLLQADAPSATQSPLQRLRSR</sequence>
<organism evidence="2 3">
    <name type="scientific">Xanthomonas arboricola</name>
    <dbReference type="NCBI Taxonomy" id="56448"/>
    <lineage>
        <taxon>Bacteria</taxon>
        <taxon>Pseudomonadati</taxon>
        <taxon>Pseudomonadota</taxon>
        <taxon>Gammaproteobacteria</taxon>
        <taxon>Lysobacterales</taxon>
        <taxon>Lysobacteraceae</taxon>
        <taxon>Xanthomonas</taxon>
    </lineage>
</organism>
<gene>
    <name evidence="2" type="ORF">XA1314C_32570</name>
</gene>
<dbReference type="EMBL" id="HG992337">
    <property type="protein sequence ID" value="CAE6817663.1"/>
    <property type="molecule type" value="Genomic_DNA"/>
</dbReference>
<evidence type="ECO:0000256" key="1">
    <source>
        <dbReference type="SAM" id="MobiDB-lite"/>
    </source>
</evidence>
<reference evidence="2 3" key="1">
    <citation type="submission" date="2021-02" db="EMBL/GenBank/DDBJ databases">
        <authorList>
            <person name="Pothier F. J."/>
        </authorList>
    </citation>
    <scope>NUCLEOTIDE SEQUENCE [LARGE SCALE GENOMIC DNA]</scope>
    <source>
        <strain evidence="2 3">1314c</strain>
    </source>
</reference>
<feature type="compositionally biased region" description="Low complexity" evidence="1">
    <location>
        <begin position="57"/>
        <end position="71"/>
    </location>
</feature>
<name>A0AAU9I4C5_9XANT</name>
<dbReference type="AlphaFoldDB" id="A0AAU9I4C5"/>
<evidence type="ECO:0000313" key="3">
    <source>
        <dbReference type="Proteomes" id="UP000835242"/>
    </source>
</evidence>
<proteinExistence type="predicted"/>
<feature type="region of interest" description="Disordered" evidence="1">
    <location>
        <begin position="113"/>
        <end position="161"/>
    </location>
</feature>
<evidence type="ECO:0000313" key="2">
    <source>
        <dbReference type="EMBL" id="CAE6817663.1"/>
    </source>
</evidence>